<reference evidence="3 4" key="1">
    <citation type="submission" date="2019-01" db="EMBL/GenBank/DDBJ databases">
        <title>Egibacter rhizosphaerae EGI 80759T.</title>
        <authorList>
            <person name="Chen D.-D."/>
            <person name="Tian Y."/>
            <person name="Jiao J.-Y."/>
            <person name="Zhang X.-T."/>
            <person name="Zhang Y.-G."/>
            <person name="Zhang Y."/>
            <person name="Xiao M."/>
            <person name="Shu W.-S."/>
            <person name="Li W.-J."/>
        </authorList>
    </citation>
    <scope>NUCLEOTIDE SEQUENCE [LARGE SCALE GENOMIC DNA]</scope>
    <source>
        <strain evidence="3 4">EGI 80759</strain>
    </source>
</reference>
<feature type="transmembrane region" description="Helical" evidence="1">
    <location>
        <begin position="461"/>
        <end position="480"/>
    </location>
</feature>
<feature type="transmembrane region" description="Helical" evidence="1">
    <location>
        <begin position="195"/>
        <end position="214"/>
    </location>
</feature>
<dbReference type="EMBL" id="CP036402">
    <property type="protein sequence ID" value="QBI20514.1"/>
    <property type="molecule type" value="Genomic_DNA"/>
</dbReference>
<feature type="transmembrane region" description="Helical" evidence="1">
    <location>
        <begin position="18"/>
        <end position="37"/>
    </location>
</feature>
<feature type="transmembrane region" description="Helical" evidence="1">
    <location>
        <begin position="136"/>
        <end position="159"/>
    </location>
</feature>
<feature type="domain" description="DUF112" evidence="2">
    <location>
        <begin position="18"/>
        <end position="437"/>
    </location>
</feature>
<dbReference type="OrthoDB" id="9781349at2"/>
<accession>A0A411YGZ5</accession>
<feature type="transmembrane region" description="Helical" evidence="1">
    <location>
        <begin position="393"/>
        <end position="426"/>
    </location>
</feature>
<dbReference type="Proteomes" id="UP000291469">
    <property type="component" value="Chromosome"/>
</dbReference>
<dbReference type="PANTHER" id="PTHR35342:SF5">
    <property type="entry name" value="TRICARBOXYLIC TRANSPORT PROTEIN"/>
    <property type="match status" value="1"/>
</dbReference>
<evidence type="ECO:0000256" key="1">
    <source>
        <dbReference type="SAM" id="Phobius"/>
    </source>
</evidence>
<keyword evidence="1" id="KW-0472">Membrane</keyword>
<evidence type="ECO:0000259" key="2">
    <source>
        <dbReference type="Pfam" id="PF01970"/>
    </source>
</evidence>
<dbReference type="RefSeq" id="WP_131155510.1">
    <property type="nucleotide sequence ID" value="NZ_CP036402.1"/>
</dbReference>
<proteinExistence type="predicted"/>
<feature type="transmembrane region" description="Helical" evidence="1">
    <location>
        <begin position="317"/>
        <end position="338"/>
    </location>
</feature>
<dbReference type="PANTHER" id="PTHR35342">
    <property type="entry name" value="TRICARBOXYLIC TRANSPORT PROTEIN"/>
    <property type="match status" value="1"/>
</dbReference>
<feature type="transmembrane region" description="Helical" evidence="1">
    <location>
        <begin position="358"/>
        <end position="381"/>
    </location>
</feature>
<feature type="transmembrane region" description="Helical" evidence="1">
    <location>
        <begin position="44"/>
        <end position="69"/>
    </location>
</feature>
<gene>
    <name evidence="3" type="ORF">ER308_13700</name>
</gene>
<dbReference type="Pfam" id="PF01970">
    <property type="entry name" value="TctA"/>
    <property type="match status" value="1"/>
</dbReference>
<dbReference type="InterPro" id="IPR002823">
    <property type="entry name" value="DUF112_TM"/>
</dbReference>
<protein>
    <recommendedName>
        <fullName evidence="2">DUF112 domain-containing protein</fullName>
    </recommendedName>
</protein>
<keyword evidence="4" id="KW-1185">Reference proteome</keyword>
<dbReference type="KEGG" id="erz:ER308_13700"/>
<feature type="transmembrane region" description="Helical" evidence="1">
    <location>
        <begin position="165"/>
        <end position="183"/>
    </location>
</feature>
<evidence type="ECO:0000313" key="4">
    <source>
        <dbReference type="Proteomes" id="UP000291469"/>
    </source>
</evidence>
<keyword evidence="1" id="KW-1133">Transmembrane helix</keyword>
<evidence type="ECO:0000313" key="3">
    <source>
        <dbReference type="EMBL" id="QBI20514.1"/>
    </source>
</evidence>
<organism evidence="3 4">
    <name type="scientific">Egibacter rhizosphaerae</name>
    <dbReference type="NCBI Taxonomy" id="1670831"/>
    <lineage>
        <taxon>Bacteria</taxon>
        <taxon>Bacillati</taxon>
        <taxon>Actinomycetota</taxon>
        <taxon>Nitriliruptoria</taxon>
        <taxon>Egibacterales</taxon>
        <taxon>Egibacteraceae</taxon>
        <taxon>Egibacter</taxon>
    </lineage>
</organism>
<name>A0A411YGZ5_9ACTN</name>
<feature type="transmembrane region" description="Helical" evidence="1">
    <location>
        <begin position="256"/>
        <end position="277"/>
    </location>
</feature>
<keyword evidence="1" id="KW-0812">Transmembrane</keyword>
<feature type="transmembrane region" description="Helical" evidence="1">
    <location>
        <begin position="107"/>
        <end position="129"/>
    </location>
</feature>
<sequence>MFEAGYDALLVALHPERLLWLSVGAAVGLCVGVLPGLGGTVGMAILLPFVFGMDPFSGVAMLMGMAAVVHTGDTFPSVLLGVPGSSGSQATIMDGYPLARQGEAARALGAAFFCSMVGGIIGAVMLFAIIGVARPIVLALGSPELFMFAVLGLSMVGVLAKGAPAAGLAAGFLGLWIGIIGLAPQVGQYRFTFDMLYLNDGIPIAVMALGLFALPEMVDLVSSNRSISKTQQLGGSRLSGVRDAVRHKWLVLRSSVIGTAMGIVPGIGGSVVDWFIYGLTRQTSRENSQFGHGDIRGVIGPESANNAKEGGALVPTLLFGIPGSGTTAMLLGGLILLGTADPGPGMVDGAGLPVTLSIIWSLALANILGTAASLSLSGQVAKLSLIPAKKLTPFLLVIMTVAAYQATQNWGDILAFLVIGVVGWIMKQVGWPRAPMLIGYVLAQPAERYLHLSMSRYDYEWMTRPIVIIVAALTLFVIFGSQIFRQRKVKQQVEEAEATDT</sequence>
<dbReference type="AlphaFoldDB" id="A0A411YGZ5"/>